<dbReference type="SUPFAM" id="SSF89550">
    <property type="entry name" value="PHP domain-like"/>
    <property type="match status" value="1"/>
</dbReference>
<dbReference type="Pfam" id="PF02811">
    <property type="entry name" value="PHP"/>
    <property type="match status" value="1"/>
</dbReference>
<evidence type="ECO:0000313" key="2">
    <source>
        <dbReference type="EMBL" id="HJC47060.1"/>
    </source>
</evidence>
<dbReference type="CDD" id="cd07432">
    <property type="entry name" value="PHP_HisPPase"/>
    <property type="match status" value="1"/>
</dbReference>
<dbReference type="GO" id="GO:0003824">
    <property type="term" value="F:catalytic activity"/>
    <property type="evidence" value="ECO:0007669"/>
    <property type="project" value="InterPro"/>
</dbReference>
<accession>A0A9D2PCM8</accession>
<dbReference type="EMBL" id="DWWL01000020">
    <property type="protein sequence ID" value="HJC47060.1"/>
    <property type="molecule type" value="Genomic_DNA"/>
</dbReference>
<reference evidence="2" key="2">
    <citation type="submission" date="2021-04" db="EMBL/GenBank/DDBJ databases">
        <authorList>
            <person name="Gilroy R."/>
        </authorList>
    </citation>
    <scope>NUCLEOTIDE SEQUENCE</scope>
    <source>
        <strain evidence="2">CHK183-5548</strain>
    </source>
</reference>
<reference evidence="2" key="1">
    <citation type="journal article" date="2021" name="PeerJ">
        <title>Extensive microbial diversity within the chicken gut microbiome revealed by metagenomics and culture.</title>
        <authorList>
            <person name="Gilroy R."/>
            <person name="Ravi A."/>
            <person name="Getino M."/>
            <person name="Pursley I."/>
            <person name="Horton D.L."/>
            <person name="Alikhan N.F."/>
            <person name="Baker D."/>
            <person name="Gharbi K."/>
            <person name="Hall N."/>
            <person name="Watson M."/>
            <person name="Adriaenssens E.M."/>
            <person name="Foster-Nyarko E."/>
            <person name="Jarju S."/>
            <person name="Secka A."/>
            <person name="Antonio M."/>
            <person name="Oren A."/>
            <person name="Chaudhuri R.R."/>
            <person name="La Ragione R."/>
            <person name="Hildebrand F."/>
            <person name="Pallen M.J."/>
        </authorList>
    </citation>
    <scope>NUCLEOTIDE SEQUENCE</scope>
    <source>
        <strain evidence="2">CHK183-5548</strain>
    </source>
</reference>
<name>A0A9D2PCM8_9FIRM</name>
<dbReference type="AlphaFoldDB" id="A0A9D2PCM8"/>
<protein>
    <submittedName>
        <fullName evidence="2">PHP domain-containing protein</fullName>
    </submittedName>
</protein>
<feature type="non-terminal residue" evidence="2">
    <location>
        <position position="37"/>
    </location>
</feature>
<dbReference type="InterPro" id="IPR004013">
    <property type="entry name" value="PHP_dom"/>
</dbReference>
<evidence type="ECO:0000313" key="3">
    <source>
        <dbReference type="Proteomes" id="UP000823883"/>
    </source>
</evidence>
<comment type="caution">
    <text evidence="2">The sequence shown here is derived from an EMBL/GenBank/DDBJ whole genome shotgun (WGS) entry which is preliminary data.</text>
</comment>
<feature type="domain" description="PHP" evidence="1">
    <location>
        <begin position="4"/>
        <end position="37"/>
    </location>
</feature>
<evidence type="ECO:0000259" key="1">
    <source>
        <dbReference type="Pfam" id="PF02811"/>
    </source>
</evidence>
<dbReference type="InterPro" id="IPR016195">
    <property type="entry name" value="Pol/histidinol_Pase-like"/>
</dbReference>
<dbReference type="Gene3D" id="3.20.20.140">
    <property type="entry name" value="Metal-dependent hydrolases"/>
    <property type="match status" value="1"/>
</dbReference>
<proteinExistence type="predicted"/>
<sequence>MFADYHVHTEFSDDSRYPMEDVIRDAVKMGMDEICIT</sequence>
<gene>
    <name evidence="2" type="ORF">IAA04_03295</name>
</gene>
<organism evidence="2 3">
    <name type="scientific">Candidatus Lachnoclostridium pullistercoris</name>
    <dbReference type="NCBI Taxonomy" id="2838632"/>
    <lineage>
        <taxon>Bacteria</taxon>
        <taxon>Bacillati</taxon>
        <taxon>Bacillota</taxon>
        <taxon>Clostridia</taxon>
        <taxon>Lachnospirales</taxon>
        <taxon>Lachnospiraceae</taxon>
    </lineage>
</organism>
<dbReference type="Proteomes" id="UP000823883">
    <property type="component" value="Unassembled WGS sequence"/>
</dbReference>